<dbReference type="Pfam" id="PF13245">
    <property type="entry name" value="AAA_19"/>
    <property type="match status" value="1"/>
</dbReference>
<protein>
    <recommendedName>
        <fullName evidence="1">DNA2/NAM7 helicase-like C-terminal domain-containing protein</fullName>
    </recommendedName>
</protein>
<evidence type="ECO:0000313" key="3">
    <source>
        <dbReference type="Proteomes" id="UP000710849"/>
    </source>
</evidence>
<dbReference type="AlphaFoldDB" id="A0A9P5IY51"/>
<proteinExistence type="predicted"/>
<sequence length="1008" mass="113707">MDYEKAETAAFKCVVDTLNLRVSEDGQFGLPQTSLSKAIQDELADVEHADKPFGALFNVNPPPPEYDQQGNVTNAPVPHTLSPAQLEASTKRSYQPLDRVNASIGFSTHETERNFIFLRVAIPFDQIPDTIDPRSYTADGFIVKLKFYANNMIRLDSYLSSPEEDEKPNNIFTSDAVKLFSINDEDKEVFNDVNIEQIPKIVLKTPGYDRVGKNGEPKAKFGVFRLELNIKDIASAVSENLMHSTTWPAAPWAPRRVIKFLQFIMSQHTFSLPIYVMDSKDCDLKHSFIKCLRGMQKELRDGNPFRGYLSQNFAINFHTPTIDSGASIKDSRSRPNIVTQKQLQYCTKEEMITRLAVATKQQLEDRRAKIIEFCALKQTIRLMKIVDDSTYYAFFMAPQELRLQPGDILKVNFRPDNPIRNEDWNLVVCEPFDWSYQGESVGVLKRPLVPLPEGATEEEKRAFRPLVRTALPAVNGTMDSPDSCRALLESDRPVSVILNYYESETAEARVFKALNHFLHSTYPNFRKLDFQSPNNFKSESMEAWSKVLLMHDNRVRSHVNILGDDAGLIMERFNDKDQLDAIEYLKKTPVNSEGKAVGIIEGFPGVGKTAFLAHVVVCMLAQRPQAPICCICAASQPTDVLAKAIERAIENTRHRQPDLSPFLRQQVVIRAYPTATETNFLIGLADRAPNVSIDQTANVVSTIPPQTGTKEFMCQFRQLHALLIRDASLATLVDLVMLFSSFETDRLILFGDTKQLTPQTPFLQGSQGLTREKSQNVMSYFMDNHWPKAQLYIQRRGCPEIMEVASELFYRKRIQDALVHRSSFHSPYLYINAVHEGEIMDHSTKSWMNLTSAAVNINLIEYLVTKCDVSPSSMIVITHYTAQLRVYTNAISKLASDYPMFAFSEVAVHTMDSIKDGSADITLCDSVRTQNTGFTNNPGRNCVALTRARSFGIVTANTQQLNSGGRNTPVICKAFDIARKAKACVNISKSMNERYSNLLLHRHVQGFA</sequence>
<dbReference type="Gene3D" id="3.40.50.300">
    <property type="entry name" value="P-loop containing nucleotide triphosphate hydrolases"/>
    <property type="match status" value="2"/>
</dbReference>
<dbReference type="InterPro" id="IPR041679">
    <property type="entry name" value="DNA2/NAM7-like_C"/>
</dbReference>
<dbReference type="PANTHER" id="PTHR10887:SF495">
    <property type="entry name" value="HELICASE SENATAXIN ISOFORM X1-RELATED"/>
    <property type="match status" value="1"/>
</dbReference>
<comment type="caution">
    <text evidence="2">The sequence shown here is derived from an EMBL/GenBank/DDBJ whole genome shotgun (WGS) entry which is preliminary data.</text>
</comment>
<dbReference type="PANTHER" id="PTHR10887">
    <property type="entry name" value="DNA2/NAM7 HELICASE FAMILY"/>
    <property type="match status" value="1"/>
</dbReference>
<dbReference type="GeneID" id="62145178"/>
<dbReference type="InterPro" id="IPR027417">
    <property type="entry name" value="P-loop_NTPase"/>
</dbReference>
<dbReference type="Pfam" id="PF13087">
    <property type="entry name" value="AAA_12"/>
    <property type="match status" value="1"/>
</dbReference>
<evidence type="ECO:0000259" key="1">
    <source>
        <dbReference type="Pfam" id="PF13087"/>
    </source>
</evidence>
<evidence type="ECO:0000313" key="2">
    <source>
        <dbReference type="EMBL" id="KAF7952092.1"/>
    </source>
</evidence>
<feature type="domain" description="DNA2/NAM7 helicase-like C-terminal" evidence="1">
    <location>
        <begin position="776"/>
        <end position="957"/>
    </location>
</feature>
<dbReference type="EMBL" id="RCSW01000003">
    <property type="protein sequence ID" value="KAF7952092.1"/>
    <property type="molecule type" value="Genomic_DNA"/>
</dbReference>
<dbReference type="RefSeq" id="XP_038736658.1">
    <property type="nucleotide sequence ID" value="XM_038872100.1"/>
</dbReference>
<accession>A0A9P5IY51</accession>
<keyword evidence="3" id="KW-1185">Reference proteome</keyword>
<gene>
    <name evidence="2" type="ORF">EAE97_001589</name>
</gene>
<dbReference type="InterPro" id="IPR045055">
    <property type="entry name" value="DNA2/NAM7-like"/>
</dbReference>
<name>A0A9P5IY51_9HELO</name>
<organism evidence="2 3">
    <name type="scientific">Botrytis byssoidea</name>
    <dbReference type="NCBI Taxonomy" id="139641"/>
    <lineage>
        <taxon>Eukaryota</taxon>
        <taxon>Fungi</taxon>
        <taxon>Dikarya</taxon>
        <taxon>Ascomycota</taxon>
        <taxon>Pezizomycotina</taxon>
        <taxon>Leotiomycetes</taxon>
        <taxon>Helotiales</taxon>
        <taxon>Sclerotiniaceae</taxon>
        <taxon>Botrytis</taxon>
    </lineage>
</organism>
<dbReference type="SUPFAM" id="SSF52540">
    <property type="entry name" value="P-loop containing nucleoside triphosphate hydrolases"/>
    <property type="match status" value="1"/>
</dbReference>
<dbReference type="Proteomes" id="UP000710849">
    <property type="component" value="Unassembled WGS sequence"/>
</dbReference>
<reference evidence="2 3" key="1">
    <citation type="journal article" date="2020" name="Genome Biol. Evol.">
        <title>Comparative genomics of Sclerotiniaceae.</title>
        <authorList>
            <person name="Valero Jimenez C.A."/>
            <person name="Steentjes M."/>
            <person name="Scholten O.E."/>
            <person name="Van Kan J.A.L."/>
        </authorList>
    </citation>
    <scope>NUCLEOTIDE SEQUENCE [LARGE SCALE GENOMIC DNA]</scope>
    <source>
        <strain evidence="2 3">MUCL 94</strain>
    </source>
</reference>